<dbReference type="STRING" id="1670800.BSQ44_08570"/>
<organism evidence="5 6">
    <name type="scientific">Aquibium oceanicum</name>
    <dbReference type="NCBI Taxonomy" id="1670800"/>
    <lineage>
        <taxon>Bacteria</taxon>
        <taxon>Pseudomonadati</taxon>
        <taxon>Pseudomonadota</taxon>
        <taxon>Alphaproteobacteria</taxon>
        <taxon>Hyphomicrobiales</taxon>
        <taxon>Phyllobacteriaceae</taxon>
        <taxon>Aquibium</taxon>
    </lineage>
</organism>
<evidence type="ECO:0000256" key="3">
    <source>
        <dbReference type="SAM" id="MobiDB-lite"/>
    </source>
</evidence>
<dbReference type="NCBIfam" id="NF010247">
    <property type="entry name" value="PRK13694.1"/>
    <property type="match status" value="1"/>
</dbReference>
<dbReference type="GO" id="GO:0003677">
    <property type="term" value="F:DNA binding"/>
    <property type="evidence" value="ECO:0007669"/>
    <property type="project" value="InterPro"/>
</dbReference>
<name>A0A1L3SPT9_9HYPH</name>
<dbReference type="InterPro" id="IPR046367">
    <property type="entry name" value="GapR-like_DNA-bd"/>
</dbReference>
<keyword evidence="6" id="KW-1185">Reference proteome</keyword>
<gene>
    <name evidence="5" type="ORF">BSQ44_08570</name>
</gene>
<dbReference type="InterPro" id="IPR018753">
    <property type="entry name" value="GapR-like"/>
</dbReference>
<accession>A0A1L3SPT9</accession>
<dbReference type="EMBL" id="CP018171">
    <property type="protein sequence ID" value="APH71414.1"/>
    <property type="molecule type" value="Genomic_DNA"/>
</dbReference>
<keyword evidence="2" id="KW-0175">Coiled coil</keyword>
<comment type="similarity">
    <text evidence="1">Belongs to the UPF0335 family.</text>
</comment>
<sequence length="138" mass="15289">MPAPARCPPPSAPANSTTRSRSRKEASMESTVTAFPGRRQAPADERQVEAFTPQERGEDKAQTVAAGQLRAFVERIERLEEEKRTIADDIKDVYAEAKGTGFDTRAMRAIVRLRKLDQAERQEAEAILDLYKAALGMA</sequence>
<evidence type="ECO:0000313" key="5">
    <source>
        <dbReference type="EMBL" id="APH71414.1"/>
    </source>
</evidence>
<dbReference type="AlphaFoldDB" id="A0A1L3SPT9"/>
<dbReference type="Proteomes" id="UP000182840">
    <property type="component" value="Chromosome"/>
</dbReference>
<reference evidence="6" key="1">
    <citation type="submission" date="2016-11" db="EMBL/GenBank/DDBJ databases">
        <title>Mesorhizobium oceanicum sp. nov., isolated from deep seawater in South China Sea.</title>
        <authorList>
            <person name="Fu G.-Y."/>
        </authorList>
    </citation>
    <scope>NUCLEOTIDE SEQUENCE [LARGE SCALE GENOMIC DNA]</scope>
    <source>
        <strain evidence="6">B7</strain>
    </source>
</reference>
<dbReference type="KEGG" id="meso:BSQ44_08570"/>
<feature type="compositionally biased region" description="Pro residues" evidence="3">
    <location>
        <begin position="1"/>
        <end position="12"/>
    </location>
</feature>
<dbReference type="HAMAP" id="MF_00797">
    <property type="entry name" value="UPF0335"/>
    <property type="match status" value="1"/>
</dbReference>
<evidence type="ECO:0000259" key="4">
    <source>
        <dbReference type="Pfam" id="PF10073"/>
    </source>
</evidence>
<feature type="domain" description="GapR-like DNA-binding" evidence="4">
    <location>
        <begin position="65"/>
        <end position="136"/>
    </location>
</feature>
<evidence type="ECO:0000313" key="6">
    <source>
        <dbReference type="Proteomes" id="UP000182840"/>
    </source>
</evidence>
<protein>
    <recommendedName>
        <fullName evidence="1">UPF0335 protein BSQ44_08570</fullName>
    </recommendedName>
</protein>
<proteinExistence type="inferred from homology"/>
<dbReference type="Pfam" id="PF10073">
    <property type="entry name" value="GapR_DNA-bd"/>
    <property type="match status" value="1"/>
</dbReference>
<feature type="coiled-coil region" evidence="2">
    <location>
        <begin position="69"/>
        <end position="96"/>
    </location>
</feature>
<evidence type="ECO:0000256" key="1">
    <source>
        <dbReference type="HAMAP-Rule" id="MF_00797"/>
    </source>
</evidence>
<feature type="region of interest" description="Disordered" evidence="3">
    <location>
        <begin position="1"/>
        <end position="63"/>
    </location>
</feature>
<evidence type="ECO:0000256" key="2">
    <source>
        <dbReference type="SAM" id="Coils"/>
    </source>
</evidence>